<feature type="binding site" description="axial binding residue" evidence="8">
    <location>
        <position position="72"/>
    </location>
    <ligand>
        <name>chlorophyll b</name>
        <dbReference type="ChEBI" id="CHEBI:61721"/>
        <label>1</label>
    </ligand>
    <ligandPart>
        <name>Mg</name>
        <dbReference type="ChEBI" id="CHEBI:25107"/>
    </ligandPart>
</feature>
<keyword evidence="12" id="KW-1185">Reference proteome</keyword>
<accession>A0A7S2PYF3</accession>
<dbReference type="InterPro" id="IPR001344">
    <property type="entry name" value="Chloro_AB-bd_pln"/>
</dbReference>
<keyword evidence="8" id="KW-0148">Chlorophyll</keyword>
<comment type="subcellular location">
    <subcellularLocation>
        <location evidence="2">Plastid</location>
        <location evidence="2">Chloroplast</location>
    </subcellularLocation>
</comment>
<dbReference type="GO" id="GO:0009507">
    <property type="term" value="C:chloroplast"/>
    <property type="evidence" value="ECO:0007669"/>
    <property type="project" value="UniProtKB-SubCell"/>
</dbReference>
<evidence type="ECO:0000256" key="6">
    <source>
        <dbReference type="ARBA" id="ARBA00022640"/>
    </source>
</evidence>
<dbReference type="GO" id="GO:0009765">
    <property type="term" value="P:photosynthesis, light harvesting"/>
    <property type="evidence" value="ECO:0007669"/>
    <property type="project" value="InterPro"/>
</dbReference>
<dbReference type="Pfam" id="PF00504">
    <property type="entry name" value="Chloroa_b-bind"/>
    <property type="match status" value="1"/>
</dbReference>
<name>A0A7S2PYF3_9STRA</name>
<dbReference type="GO" id="GO:0016168">
    <property type="term" value="F:chlorophyll binding"/>
    <property type="evidence" value="ECO:0007669"/>
    <property type="project" value="UniProtKB-KW"/>
</dbReference>
<evidence type="ECO:0000313" key="11">
    <source>
        <dbReference type="EMBL" id="KAK1736419.1"/>
    </source>
</evidence>
<keyword evidence="6" id="KW-0934">Plastid</keyword>
<evidence type="ECO:0000313" key="10">
    <source>
        <dbReference type="EMBL" id="CAD9626518.1"/>
    </source>
</evidence>
<gene>
    <name evidence="11" type="ORF">QTG54_013019</name>
    <name evidence="10" type="ORF">SMAR0320_LOCUS20829</name>
</gene>
<evidence type="ECO:0000256" key="8">
    <source>
        <dbReference type="PIRSR" id="PIRSR601344-1"/>
    </source>
</evidence>
<evidence type="ECO:0000256" key="9">
    <source>
        <dbReference type="SAM" id="SignalP"/>
    </source>
</evidence>
<feature type="binding site" description="axial binding residue" evidence="8">
    <location>
        <position position="137"/>
    </location>
    <ligand>
        <name>chlorophyll b</name>
        <dbReference type="ChEBI" id="CHEBI:61721"/>
        <label>1</label>
    </ligand>
    <ligandPart>
        <name>Mg</name>
        <dbReference type="ChEBI" id="CHEBI:25107"/>
    </ligandPart>
</feature>
<feature type="binding site" description="axial binding residue" evidence="8">
    <location>
        <position position="30"/>
    </location>
    <ligand>
        <name>chlorophyll b</name>
        <dbReference type="ChEBI" id="CHEBI:61721"/>
        <label>1</label>
    </ligand>
    <ligandPart>
        <name>Mg</name>
        <dbReference type="ChEBI" id="CHEBI:25107"/>
    </ligandPart>
</feature>
<dbReference type="Gene3D" id="1.10.3460.10">
    <property type="entry name" value="Chlorophyll a/b binding protein domain"/>
    <property type="match status" value="1"/>
</dbReference>
<dbReference type="PANTHER" id="PTHR21649">
    <property type="entry name" value="CHLOROPHYLL A/B BINDING PROTEIN"/>
    <property type="match status" value="1"/>
</dbReference>
<reference evidence="10" key="1">
    <citation type="submission" date="2021-01" db="EMBL/GenBank/DDBJ databases">
        <authorList>
            <person name="Corre E."/>
            <person name="Pelletier E."/>
            <person name="Niang G."/>
            <person name="Scheremetjew M."/>
            <person name="Finn R."/>
            <person name="Kale V."/>
            <person name="Holt S."/>
            <person name="Cochrane G."/>
            <person name="Meng A."/>
            <person name="Brown T."/>
            <person name="Cohen L."/>
        </authorList>
    </citation>
    <scope>NUCLEOTIDE SEQUENCE</scope>
    <source>
        <strain evidence="10">SM1012Den-03</strain>
    </source>
</reference>
<dbReference type="EMBL" id="JATAAI010000029">
    <property type="protein sequence ID" value="KAK1736419.1"/>
    <property type="molecule type" value="Genomic_DNA"/>
</dbReference>
<feature type="binding site" evidence="8">
    <location>
        <position position="167"/>
    </location>
    <ligand>
        <name>chlorophyll a</name>
        <dbReference type="ChEBI" id="CHEBI:58416"/>
        <label>1</label>
    </ligand>
</feature>
<evidence type="ECO:0000256" key="4">
    <source>
        <dbReference type="ARBA" id="ARBA00022528"/>
    </source>
</evidence>
<keyword evidence="8" id="KW-0157">Chromophore</keyword>
<feature type="binding site" evidence="8">
    <location>
        <position position="163"/>
    </location>
    <ligand>
        <name>chlorophyll a</name>
        <dbReference type="ChEBI" id="CHEBI:58416"/>
        <label>1</label>
    </ligand>
</feature>
<comment type="function">
    <text evidence="1">The light-harvesting complex (LHC) functions as a light receptor, it captures and delivers excitation energy to photosystems with which it is closely associated. Energy is transferred from the carotenoid and chlorophyll C (or B) to chlorophyll A and the photosynthetic reaction centers where it is used to synthesize ATP and reducing power.</text>
</comment>
<evidence type="ECO:0000313" key="12">
    <source>
        <dbReference type="Proteomes" id="UP001224775"/>
    </source>
</evidence>
<keyword evidence="4" id="KW-0150">Chloroplast</keyword>
<evidence type="ECO:0000256" key="2">
    <source>
        <dbReference type="ARBA" id="ARBA00004229"/>
    </source>
</evidence>
<comment type="similarity">
    <text evidence="3">Belongs to the fucoxanthin chlorophyll protein family.</text>
</comment>
<reference evidence="11" key="2">
    <citation type="submission" date="2023-06" db="EMBL/GenBank/DDBJ databases">
        <title>Survivors Of The Sea: Transcriptome response of Skeletonema marinoi to long-term dormancy.</title>
        <authorList>
            <person name="Pinder M.I.M."/>
            <person name="Kourtchenko O."/>
            <person name="Robertson E.K."/>
            <person name="Larsson T."/>
            <person name="Maumus F."/>
            <person name="Osuna-Cruz C.M."/>
            <person name="Vancaester E."/>
            <person name="Stenow R."/>
            <person name="Vandepoele K."/>
            <person name="Ploug H."/>
            <person name="Bruchert V."/>
            <person name="Godhe A."/>
            <person name="Topel M."/>
        </authorList>
    </citation>
    <scope>NUCLEOTIDE SEQUENCE</scope>
    <source>
        <strain evidence="11">R05AC</strain>
    </source>
</reference>
<keyword evidence="7" id="KW-0437">Light-harvesting polypeptide</keyword>
<dbReference type="InterPro" id="IPR022796">
    <property type="entry name" value="Chloroa_b-bind"/>
</dbReference>
<keyword evidence="5" id="KW-0602">Photosynthesis</keyword>
<dbReference type="SUPFAM" id="SSF103511">
    <property type="entry name" value="Chlorophyll a-b binding protein"/>
    <property type="match status" value="1"/>
</dbReference>
<dbReference type="GO" id="GO:0016020">
    <property type="term" value="C:membrane"/>
    <property type="evidence" value="ECO:0007669"/>
    <property type="project" value="InterPro"/>
</dbReference>
<feature type="binding site" evidence="8">
    <location>
        <position position="55"/>
    </location>
    <ligand>
        <name>chlorophyll a</name>
        <dbReference type="ChEBI" id="CHEBI:58416"/>
        <label>1</label>
    </ligand>
</feature>
<protein>
    <submittedName>
        <fullName evidence="11">Chlorophyll a-b binding domain-containing protein</fullName>
    </submittedName>
</protein>
<feature type="binding site" evidence="8">
    <location>
        <position position="169"/>
    </location>
    <ligand>
        <name>chlorophyll a</name>
        <dbReference type="ChEBI" id="CHEBI:58416"/>
        <label>1</label>
    </ligand>
</feature>
<evidence type="ECO:0000256" key="5">
    <source>
        <dbReference type="ARBA" id="ARBA00022531"/>
    </source>
</evidence>
<feature type="binding site" evidence="8">
    <location>
        <position position="67"/>
    </location>
    <ligand>
        <name>chlorophyll a</name>
        <dbReference type="ChEBI" id="CHEBI:58416"/>
        <label>1</label>
    </ligand>
</feature>
<evidence type="ECO:0000256" key="1">
    <source>
        <dbReference type="ARBA" id="ARBA00004022"/>
    </source>
</evidence>
<feature type="binding site" evidence="8">
    <location>
        <position position="49"/>
    </location>
    <ligand>
        <name>chlorophyll a</name>
        <dbReference type="ChEBI" id="CHEBI:58416"/>
        <label>1</label>
    </ligand>
</feature>
<sequence length="194" mass="20889">MKTAIIATLVGSAAAFAPSPVARVESSLSYAKELDSMAGVSNEVGGKVWDPCGLSDYVPADWARRAELSNGRSAMLATVGWFFPKIFGTFDSTDVTTTDPIDAILQSDPQWWVQFIVLCGVFESWKYNQEMSGKSFLGGAAPAVDYLKLWPEDAAKQEELKLKELKNARLAMIGIAGLVSNHLLPGSCPVPPGF</sequence>
<dbReference type="AlphaFoldDB" id="A0A7S2PYF3"/>
<feature type="signal peptide" evidence="9">
    <location>
        <begin position="1"/>
        <end position="15"/>
    </location>
</feature>
<feature type="chain" id="PRO_5042409332" evidence="9">
    <location>
        <begin position="16"/>
        <end position="194"/>
    </location>
</feature>
<dbReference type="GO" id="GO:0030076">
    <property type="term" value="C:light-harvesting complex"/>
    <property type="evidence" value="ECO:0007669"/>
    <property type="project" value="UniProtKB-KW"/>
</dbReference>
<feature type="binding site" evidence="8">
    <location>
        <position position="164"/>
    </location>
    <ligand>
        <name>chlorophyll a</name>
        <dbReference type="ChEBI" id="CHEBI:58416"/>
        <label>1</label>
    </ligand>
</feature>
<dbReference type="EMBL" id="HBGZ01029306">
    <property type="protein sequence ID" value="CAD9626518.1"/>
    <property type="molecule type" value="Transcribed_RNA"/>
</dbReference>
<evidence type="ECO:0000256" key="3">
    <source>
        <dbReference type="ARBA" id="ARBA00005933"/>
    </source>
</evidence>
<dbReference type="Proteomes" id="UP001224775">
    <property type="component" value="Unassembled WGS sequence"/>
</dbReference>
<evidence type="ECO:0000256" key="7">
    <source>
        <dbReference type="ARBA" id="ARBA00023243"/>
    </source>
</evidence>
<keyword evidence="9" id="KW-0732">Signal</keyword>
<organism evidence="10">
    <name type="scientific">Skeletonema marinoi</name>
    <dbReference type="NCBI Taxonomy" id="267567"/>
    <lineage>
        <taxon>Eukaryota</taxon>
        <taxon>Sar</taxon>
        <taxon>Stramenopiles</taxon>
        <taxon>Ochrophyta</taxon>
        <taxon>Bacillariophyta</taxon>
        <taxon>Coscinodiscophyceae</taxon>
        <taxon>Thalassiosirophycidae</taxon>
        <taxon>Thalassiosirales</taxon>
        <taxon>Skeletonemataceae</taxon>
        <taxon>Skeletonema</taxon>
        <taxon>Skeletonema marinoi-dohrnii complex</taxon>
    </lineage>
</organism>
<proteinExistence type="inferred from homology"/>